<evidence type="ECO:0000313" key="1">
    <source>
        <dbReference type="EMBL" id="MFC4638910.1"/>
    </source>
</evidence>
<gene>
    <name evidence="1" type="ORF">ACFO0D_11240</name>
</gene>
<reference evidence="2" key="1">
    <citation type="journal article" date="2019" name="Int. J. Syst. Evol. Microbiol.">
        <title>The Global Catalogue of Microorganisms (GCM) 10K type strain sequencing project: providing services to taxonomists for standard genome sequencing and annotation.</title>
        <authorList>
            <consortium name="The Broad Institute Genomics Platform"/>
            <consortium name="The Broad Institute Genome Sequencing Center for Infectious Disease"/>
            <person name="Wu L."/>
            <person name="Ma J."/>
        </authorList>
    </citation>
    <scope>NUCLEOTIDE SEQUENCE [LARGE SCALE GENOMIC DNA]</scope>
    <source>
        <strain evidence="2">CCUG 55995</strain>
    </source>
</reference>
<keyword evidence="2" id="KW-1185">Reference proteome</keyword>
<organism evidence="1 2">
    <name type="scientific">Deinococcus hohokamensis</name>
    <dbReference type="NCBI Taxonomy" id="309883"/>
    <lineage>
        <taxon>Bacteria</taxon>
        <taxon>Thermotogati</taxon>
        <taxon>Deinococcota</taxon>
        <taxon>Deinococci</taxon>
        <taxon>Deinococcales</taxon>
        <taxon>Deinococcaceae</taxon>
        <taxon>Deinococcus</taxon>
    </lineage>
</organism>
<comment type="caution">
    <text evidence="1">The sequence shown here is derived from an EMBL/GenBank/DDBJ whole genome shotgun (WGS) entry which is preliminary data.</text>
</comment>
<name>A0ABV9I9E1_9DEIO</name>
<dbReference type="RefSeq" id="WP_380061912.1">
    <property type="nucleotide sequence ID" value="NZ_JBHSEI010000007.1"/>
</dbReference>
<proteinExistence type="predicted"/>
<accession>A0ABV9I9E1</accession>
<sequence>MNALEPLLPALRTLAPLGLAATELEHWFAVANPRQAARLAGHFQEELSLLRPVLATRADHDYLRSAAFQAHVVQALRAAEIAESEDKLRLIARALASCTLTQDRPRVDRFQTLRLIEAVSDRELRVLAEWLTLDPAAPLEATLPVSRPLSVPGLSRQEVSAALLGLEHLGLLAQEEQPVPSWDTGAATRVWILTALAQQVAVLGRLAGFPLTGHEEGPDLFGSGPW</sequence>
<dbReference type="Proteomes" id="UP001595952">
    <property type="component" value="Unassembled WGS sequence"/>
</dbReference>
<dbReference type="EMBL" id="JBHSEI010000007">
    <property type="protein sequence ID" value="MFC4638910.1"/>
    <property type="molecule type" value="Genomic_DNA"/>
</dbReference>
<protein>
    <submittedName>
        <fullName evidence="1">Uncharacterized protein</fullName>
    </submittedName>
</protein>
<evidence type="ECO:0000313" key="2">
    <source>
        <dbReference type="Proteomes" id="UP001595952"/>
    </source>
</evidence>